<keyword evidence="3" id="KW-0732">Signal</keyword>
<evidence type="ECO:0000256" key="2">
    <source>
        <dbReference type="ARBA" id="ARBA00023121"/>
    </source>
</evidence>
<gene>
    <name evidence="4" type="ORF">CTI12_AA487020</name>
</gene>
<feature type="signal peptide" evidence="3">
    <location>
        <begin position="1"/>
        <end position="26"/>
    </location>
</feature>
<keyword evidence="5" id="KW-1185">Reference proteome</keyword>
<organism evidence="4 5">
    <name type="scientific">Artemisia annua</name>
    <name type="common">Sweet wormwood</name>
    <dbReference type="NCBI Taxonomy" id="35608"/>
    <lineage>
        <taxon>Eukaryota</taxon>
        <taxon>Viridiplantae</taxon>
        <taxon>Streptophyta</taxon>
        <taxon>Embryophyta</taxon>
        <taxon>Tracheophyta</taxon>
        <taxon>Spermatophyta</taxon>
        <taxon>Magnoliopsida</taxon>
        <taxon>eudicotyledons</taxon>
        <taxon>Gunneridae</taxon>
        <taxon>Pentapetalae</taxon>
        <taxon>asterids</taxon>
        <taxon>campanulids</taxon>
        <taxon>Asterales</taxon>
        <taxon>Asteraceae</taxon>
        <taxon>Asteroideae</taxon>
        <taxon>Anthemideae</taxon>
        <taxon>Artemisiinae</taxon>
        <taxon>Artemisia</taxon>
    </lineage>
</organism>
<dbReference type="PANTHER" id="PTHR33214">
    <property type="entry name" value="BIFUNCTIONAL INHIBITOR/LIPID-TRANSFER PROTEIN/SEED STORAGE 2S ALBUMIN SUPERFAMILY PROTEIN"/>
    <property type="match status" value="1"/>
</dbReference>
<dbReference type="EMBL" id="PKPP01011350">
    <property type="protein sequence ID" value="PWA44299.1"/>
    <property type="molecule type" value="Genomic_DNA"/>
</dbReference>
<name>A0A2U1L5P8_ARTAN</name>
<dbReference type="Proteomes" id="UP000245207">
    <property type="component" value="Unassembled WGS sequence"/>
</dbReference>
<dbReference type="GO" id="GO:0008289">
    <property type="term" value="F:lipid binding"/>
    <property type="evidence" value="ECO:0007669"/>
    <property type="project" value="UniProtKB-KW"/>
</dbReference>
<proteinExistence type="predicted"/>
<accession>A0A2U1L5P8</accession>
<comment type="caution">
    <text evidence="4">The sequence shown here is derived from an EMBL/GenBank/DDBJ whole genome shotgun (WGS) entry which is preliminary data.</text>
</comment>
<feature type="chain" id="PRO_5015464143" evidence="3">
    <location>
        <begin position="27"/>
        <end position="89"/>
    </location>
</feature>
<dbReference type="InterPro" id="IPR033872">
    <property type="entry name" value="nsLTP2"/>
</dbReference>
<dbReference type="Gene3D" id="1.10.110.10">
    <property type="entry name" value="Plant lipid-transfer and hydrophobic proteins"/>
    <property type="match status" value="1"/>
</dbReference>
<reference evidence="4 5" key="1">
    <citation type="journal article" date="2018" name="Mol. Plant">
        <title>The genome of Artemisia annua provides insight into the evolution of Asteraceae family and artemisinin biosynthesis.</title>
        <authorList>
            <person name="Shen Q."/>
            <person name="Zhang L."/>
            <person name="Liao Z."/>
            <person name="Wang S."/>
            <person name="Yan T."/>
            <person name="Shi P."/>
            <person name="Liu M."/>
            <person name="Fu X."/>
            <person name="Pan Q."/>
            <person name="Wang Y."/>
            <person name="Lv Z."/>
            <person name="Lu X."/>
            <person name="Zhang F."/>
            <person name="Jiang W."/>
            <person name="Ma Y."/>
            <person name="Chen M."/>
            <person name="Hao X."/>
            <person name="Li L."/>
            <person name="Tang Y."/>
            <person name="Lv G."/>
            <person name="Zhou Y."/>
            <person name="Sun X."/>
            <person name="Brodelius P.E."/>
            <person name="Rose J.K.C."/>
            <person name="Tang K."/>
        </authorList>
    </citation>
    <scope>NUCLEOTIDE SEQUENCE [LARGE SCALE GENOMIC DNA]</scope>
    <source>
        <strain evidence="5">cv. Huhao1</strain>
        <tissue evidence="4">Leaf</tissue>
    </source>
</reference>
<dbReference type="InterPro" id="IPR036312">
    <property type="entry name" value="Bifun_inhib/LTP/seed_sf"/>
</dbReference>
<sequence>MKVLSIIFVMLATLVLLMMEVQVTKTAYCDEKVLLAECRENLREGGMPSAKCCGTLRDQQPCICGYDDQNNWPGVPKIYGFCDLPMPAC</sequence>
<dbReference type="AlphaFoldDB" id="A0A2U1L5P8"/>
<evidence type="ECO:0000313" key="4">
    <source>
        <dbReference type="EMBL" id="PWA44299.1"/>
    </source>
</evidence>
<evidence type="ECO:0000256" key="1">
    <source>
        <dbReference type="ARBA" id="ARBA00022448"/>
    </source>
</evidence>
<keyword evidence="1" id="KW-0813">Transport</keyword>
<dbReference type="SUPFAM" id="SSF47699">
    <property type="entry name" value="Bifunctional inhibitor/lipid-transfer protein/seed storage 2S albumin"/>
    <property type="match status" value="1"/>
</dbReference>
<dbReference type="PANTHER" id="PTHR33214:SF69">
    <property type="entry name" value="BIFUNCTIONAL INHIBITOR_LIPID-TRANSFER PROTEIN_SEED STORAGE 2S ALBUMIN SUPERFAMILY PROTEIN"/>
    <property type="match status" value="1"/>
</dbReference>
<evidence type="ECO:0000313" key="5">
    <source>
        <dbReference type="Proteomes" id="UP000245207"/>
    </source>
</evidence>
<protein>
    <submittedName>
        <fullName evidence="4">Bifunctional inhibitor/plant lipid transfer protein/seed storage helical domain-containing protein</fullName>
    </submittedName>
</protein>
<evidence type="ECO:0000256" key="3">
    <source>
        <dbReference type="SAM" id="SignalP"/>
    </source>
</evidence>
<dbReference type="OrthoDB" id="665742at2759"/>
<keyword evidence="2" id="KW-0446">Lipid-binding</keyword>
<dbReference type="GO" id="GO:0006869">
    <property type="term" value="P:lipid transport"/>
    <property type="evidence" value="ECO:0007669"/>
    <property type="project" value="InterPro"/>
</dbReference>